<dbReference type="AlphaFoldDB" id="A0A917VYS9"/>
<evidence type="ECO:0000313" key="2">
    <source>
        <dbReference type="Proteomes" id="UP000613840"/>
    </source>
</evidence>
<dbReference type="EMBL" id="BMMZ01000001">
    <property type="protein sequence ID" value="GGL46228.1"/>
    <property type="molecule type" value="Genomic_DNA"/>
</dbReference>
<protein>
    <submittedName>
        <fullName evidence="1">Uncharacterized protein</fullName>
    </submittedName>
</protein>
<gene>
    <name evidence="1" type="ORF">GCM10011575_00200</name>
</gene>
<dbReference type="Proteomes" id="UP000613840">
    <property type="component" value="Unassembled WGS sequence"/>
</dbReference>
<sequence>MDESQSSYLDKIIKILAPGSVAAGESVGDGQIELHSLVTAPLGFRLRGVGIPCCGQQIDCLLLSLGRFITGIG</sequence>
<organism evidence="1 2">
    <name type="scientific">Microlunatus endophyticus</name>
    <dbReference type="NCBI Taxonomy" id="1716077"/>
    <lineage>
        <taxon>Bacteria</taxon>
        <taxon>Bacillati</taxon>
        <taxon>Actinomycetota</taxon>
        <taxon>Actinomycetes</taxon>
        <taxon>Propionibacteriales</taxon>
        <taxon>Propionibacteriaceae</taxon>
        <taxon>Microlunatus</taxon>
    </lineage>
</organism>
<keyword evidence="2" id="KW-1185">Reference proteome</keyword>
<reference evidence="1" key="1">
    <citation type="journal article" date="2014" name="Int. J. Syst. Evol. Microbiol.">
        <title>Complete genome sequence of Corynebacterium casei LMG S-19264T (=DSM 44701T), isolated from a smear-ripened cheese.</title>
        <authorList>
            <consortium name="US DOE Joint Genome Institute (JGI-PGF)"/>
            <person name="Walter F."/>
            <person name="Albersmeier A."/>
            <person name="Kalinowski J."/>
            <person name="Ruckert C."/>
        </authorList>
    </citation>
    <scope>NUCLEOTIDE SEQUENCE</scope>
    <source>
        <strain evidence="1">CGMCC 4.7306</strain>
    </source>
</reference>
<reference evidence="1" key="2">
    <citation type="submission" date="2020-09" db="EMBL/GenBank/DDBJ databases">
        <authorList>
            <person name="Sun Q."/>
            <person name="Zhou Y."/>
        </authorList>
    </citation>
    <scope>NUCLEOTIDE SEQUENCE</scope>
    <source>
        <strain evidence="1">CGMCC 4.7306</strain>
    </source>
</reference>
<comment type="caution">
    <text evidence="1">The sequence shown here is derived from an EMBL/GenBank/DDBJ whole genome shotgun (WGS) entry which is preliminary data.</text>
</comment>
<proteinExistence type="predicted"/>
<name>A0A917VYS9_9ACTN</name>
<evidence type="ECO:0000313" key="1">
    <source>
        <dbReference type="EMBL" id="GGL46228.1"/>
    </source>
</evidence>
<accession>A0A917VYS9</accession>